<dbReference type="Gene3D" id="2.40.160.10">
    <property type="entry name" value="Porin"/>
    <property type="match status" value="1"/>
</dbReference>
<accession>A0A1I3QHV8</accession>
<dbReference type="STRING" id="351675.SAMN05421680_107147"/>
<evidence type="ECO:0000256" key="2">
    <source>
        <dbReference type="ARBA" id="ARBA00022729"/>
    </source>
</evidence>
<keyword evidence="9" id="KW-1185">Reference proteome</keyword>
<feature type="signal peptide" evidence="5">
    <location>
        <begin position="1"/>
        <end position="23"/>
    </location>
</feature>
<dbReference type="AlphaFoldDB" id="A0A1I3QHV8"/>
<dbReference type="PANTHER" id="PTHR34501">
    <property type="entry name" value="PROTEIN YDDL-RELATED"/>
    <property type="match status" value="1"/>
</dbReference>
<keyword evidence="3" id="KW-0472">Membrane</keyword>
<dbReference type="Proteomes" id="UP000198919">
    <property type="component" value="Unassembled WGS sequence"/>
</dbReference>
<evidence type="ECO:0000256" key="3">
    <source>
        <dbReference type="ARBA" id="ARBA00023136"/>
    </source>
</evidence>
<sequence>MVKNMKPLAVLIGLLVMSGTANAVTVYNDNGAKVDLTGQFRMKTTVTSEDKDIRIKDDGSRIGVGASYKLTPDMKVFGKMEWGSDTQKSNSENDRTNFEMYNRVGYIGASYDGIGEMRVGRTYIPIDWVKKSSYGYGNTGVFYFGDVLNRSTGYDGKGVGKNNFLTRLPQTIFVQTHSYNGFHLAATYSGKSGDDKERTHGDIRHAYSIVGFYKSDFGLSASAGYSQATGESRKQLKTETVREDSKEKSVRDAGLNSPQDSLLAVGVEYYFPGREFSVGVDYGMARSNNSSLAYNEESGEKLQSKSVKGDWKANLYGLGMKWHWDQKGSGMYAGYYLRDGDANTFNYRKQTYTVGLDKRFAVSKYNTLLLFVETAYDDARSDNPAYKDKKQSILGTGARLTF</sequence>
<dbReference type="InterPro" id="IPR023614">
    <property type="entry name" value="Porin_dom_sf"/>
</dbReference>
<dbReference type="OrthoDB" id="784582at2"/>
<dbReference type="EMBL" id="NITY01000007">
    <property type="protein sequence ID" value="PHM39977.1"/>
    <property type="molecule type" value="Genomic_DNA"/>
</dbReference>
<reference evidence="7" key="2">
    <citation type="submission" date="2016-10" db="EMBL/GenBank/DDBJ databases">
        <authorList>
            <person name="de Groot N.N."/>
        </authorList>
    </citation>
    <scope>NUCLEOTIDE SEQUENCE [LARGE SCALE GENOMIC DNA]</scope>
    <source>
        <strain evidence="7">DSM 17908</strain>
    </source>
</reference>
<reference evidence="8" key="1">
    <citation type="submission" date="2016-10" db="EMBL/GenBank/DDBJ databases">
        <authorList>
            <person name="Varghese N."/>
            <person name="Submissions S."/>
        </authorList>
    </citation>
    <scope>NUCLEOTIDE SEQUENCE [LARGE SCALE GENOMIC DNA]</scope>
    <source>
        <strain evidence="8">DSM 17908</strain>
    </source>
</reference>
<dbReference type="InterPro" id="IPR033900">
    <property type="entry name" value="Gram_neg_porin_domain"/>
</dbReference>
<dbReference type="GO" id="GO:0009279">
    <property type="term" value="C:cell outer membrane"/>
    <property type="evidence" value="ECO:0007669"/>
    <property type="project" value="UniProtKB-SubCell"/>
</dbReference>
<dbReference type="GO" id="GO:0015288">
    <property type="term" value="F:porin activity"/>
    <property type="evidence" value="ECO:0007669"/>
    <property type="project" value="InterPro"/>
</dbReference>
<evidence type="ECO:0000313" key="8">
    <source>
        <dbReference type="Proteomes" id="UP000198919"/>
    </source>
</evidence>
<dbReference type="RefSeq" id="WP_092510263.1">
    <property type="nucleotide sequence ID" value="NZ_CAWRBN010000081.1"/>
</dbReference>
<feature type="compositionally biased region" description="Basic and acidic residues" evidence="4">
    <location>
        <begin position="231"/>
        <end position="251"/>
    </location>
</feature>
<protein>
    <submittedName>
        <fullName evidence="7">Outer membrane protein (Porin)</fullName>
    </submittedName>
</protein>
<feature type="chain" id="PRO_5011750553" evidence="5">
    <location>
        <begin position="24"/>
        <end position="402"/>
    </location>
</feature>
<name>A0A1I3QHV8_9GAMM</name>
<feature type="region of interest" description="Disordered" evidence="4">
    <location>
        <begin position="230"/>
        <end position="256"/>
    </location>
</feature>
<evidence type="ECO:0000313" key="6">
    <source>
        <dbReference type="EMBL" id="PHM39977.1"/>
    </source>
</evidence>
<evidence type="ECO:0000256" key="5">
    <source>
        <dbReference type="SAM" id="SignalP"/>
    </source>
</evidence>
<dbReference type="InterPro" id="IPR050298">
    <property type="entry name" value="Gram-neg_bact_OMP"/>
</dbReference>
<evidence type="ECO:0000256" key="4">
    <source>
        <dbReference type="SAM" id="MobiDB-lite"/>
    </source>
</evidence>
<evidence type="ECO:0000313" key="9">
    <source>
        <dbReference type="Proteomes" id="UP000224607"/>
    </source>
</evidence>
<evidence type="ECO:0000313" key="7">
    <source>
        <dbReference type="EMBL" id="SFJ32776.1"/>
    </source>
</evidence>
<reference evidence="6 9" key="3">
    <citation type="journal article" date="2017" name="Nat. Microbiol.">
        <title>Natural product diversity associated with the nematode symbionts Photorhabdus and Xenorhabdus.</title>
        <authorList>
            <person name="Tobias N.J."/>
            <person name="Wolff H."/>
            <person name="Djahanschiri B."/>
            <person name="Grundmann F."/>
            <person name="Kronenwerth M."/>
            <person name="Shi Y.M."/>
            <person name="Simonyi S."/>
            <person name="Grun P."/>
            <person name="Shapiro-Ilan D."/>
            <person name="Pidot S.J."/>
            <person name="Stinear T.P."/>
            <person name="Ebersberger I."/>
            <person name="Bode H.B."/>
        </authorList>
    </citation>
    <scope>NUCLEOTIDE SEQUENCE [LARGE SCALE GENOMIC DNA]</scope>
    <source>
        <strain evidence="6 9">DSM 17908</strain>
    </source>
</reference>
<dbReference type="CDD" id="cd00342">
    <property type="entry name" value="gram_neg_porins"/>
    <property type="match status" value="1"/>
</dbReference>
<dbReference type="PANTHER" id="PTHR34501:SF2">
    <property type="entry name" value="OUTER MEMBRANE PORIN F-RELATED"/>
    <property type="match status" value="1"/>
</dbReference>
<evidence type="ECO:0000256" key="1">
    <source>
        <dbReference type="ARBA" id="ARBA00004571"/>
    </source>
</evidence>
<proteinExistence type="predicted"/>
<organism evidence="7 8">
    <name type="scientific">Xenorhabdus mauleonii</name>
    <dbReference type="NCBI Taxonomy" id="351675"/>
    <lineage>
        <taxon>Bacteria</taxon>
        <taxon>Pseudomonadati</taxon>
        <taxon>Pseudomonadota</taxon>
        <taxon>Gammaproteobacteria</taxon>
        <taxon>Enterobacterales</taxon>
        <taxon>Morganellaceae</taxon>
        <taxon>Xenorhabdus</taxon>
    </lineage>
</organism>
<keyword evidence="2 5" id="KW-0732">Signal</keyword>
<dbReference type="SUPFAM" id="SSF56935">
    <property type="entry name" value="Porins"/>
    <property type="match status" value="1"/>
</dbReference>
<gene>
    <name evidence="7" type="ORF">SAMN05421680_107147</name>
    <name evidence="6" type="ORF">Xmau_02161</name>
</gene>
<dbReference type="Proteomes" id="UP000224607">
    <property type="component" value="Unassembled WGS sequence"/>
</dbReference>
<comment type="subcellular location">
    <subcellularLocation>
        <location evidence="1">Cell outer membrane</location>
        <topology evidence="1">Multi-pass membrane protein</topology>
    </subcellularLocation>
</comment>
<dbReference type="EMBL" id="FORG01000007">
    <property type="protein sequence ID" value="SFJ32776.1"/>
    <property type="molecule type" value="Genomic_DNA"/>
</dbReference>